<dbReference type="InterPro" id="IPR036663">
    <property type="entry name" value="Fumarylacetoacetase_C_sf"/>
</dbReference>
<name>A0ABU2HWI8_9RHOB</name>
<dbReference type="InterPro" id="IPR050772">
    <property type="entry name" value="Hydratase-Decarb/MhpD_sf"/>
</dbReference>
<sequence length="281" mass="29288">MRKLLWSAALITPIWLAAPLMAQCPDDATIAMLARSILSATPSPTPAVDSMEDALCAQDKLVHILSREWGAPVGYKAGLTSKPAQDAFNATEPVRGVLYAAMMLPNGASVPSGFAALPRFEADLILVVADAAINDAKTAGDVLAHLSAIHPFIELPDLVVADPRSLTAPSITAINVGARKGVLGDALPVVHDEAFEKKLAEMQVVVTDAQGQELARAPGAAVLGNPLNSLLWLLQSGVRFKAGDLVSVGSFGPLLLPKPGLAVKVTYHGLPGDPEVSVSFD</sequence>
<evidence type="ECO:0000256" key="1">
    <source>
        <dbReference type="SAM" id="SignalP"/>
    </source>
</evidence>
<keyword evidence="3" id="KW-1185">Reference proteome</keyword>
<dbReference type="SUPFAM" id="SSF56529">
    <property type="entry name" value="FAH"/>
    <property type="match status" value="1"/>
</dbReference>
<proteinExistence type="predicted"/>
<keyword evidence="1" id="KW-0732">Signal</keyword>
<dbReference type="RefSeq" id="WP_311162039.1">
    <property type="nucleotide sequence ID" value="NZ_JAVQLW010000003.1"/>
</dbReference>
<reference evidence="3" key="1">
    <citation type="submission" date="2023-07" db="EMBL/GenBank/DDBJ databases">
        <title>Paracoccus sp. MBLB3053 whole genome sequence.</title>
        <authorList>
            <person name="Hwang C.Y."/>
            <person name="Cho E.-S."/>
            <person name="Seo M.-J."/>
        </authorList>
    </citation>
    <scope>NUCLEOTIDE SEQUENCE [LARGE SCALE GENOMIC DNA]</scope>
    <source>
        <strain evidence="3">MBLB3053</strain>
    </source>
</reference>
<accession>A0ABU2HWI8</accession>
<evidence type="ECO:0000313" key="3">
    <source>
        <dbReference type="Proteomes" id="UP001269144"/>
    </source>
</evidence>
<evidence type="ECO:0000313" key="2">
    <source>
        <dbReference type="EMBL" id="MDS9469420.1"/>
    </source>
</evidence>
<gene>
    <name evidence="2" type="ORF">RGQ15_17795</name>
</gene>
<protein>
    <submittedName>
        <fullName evidence="2">Hydratase</fullName>
    </submittedName>
</protein>
<feature type="signal peptide" evidence="1">
    <location>
        <begin position="1"/>
        <end position="22"/>
    </location>
</feature>
<dbReference type="PANTHER" id="PTHR30143:SF0">
    <property type="entry name" value="2-KETO-4-PENTENOATE HYDRATASE"/>
    <property type="match status" value="1"/>
</dbReference>
<dbReference type="PANTHER" id="PTHR30143">
    <property type="entry name" value="ACID HYDRATASE"/>
    <property type="match status" value="1"/>
</dbReference>
<dbReference type="Gene3D" id="3.90.850.10">
    <property type="entry name" value="Fumarylacetoacetase-like, C-terminal domain"/>
    <property type="match status" value="1"/>
</dbReference>
<dbReference type="EMBL" id="JAVQLW010000003">
    <property type="protein sequence ID" value="MDS9469420.1"/>
    <property type="molecule type" value="Genomic_DNA"/>
</dbReference>
<dbReference type="Proteomes" id="UP001269144">
    <property type="component" value="Unassembled WGS sequence"/>
</dbReference>
<comment type="caution">
    <text evidence="2">The sequence shown here is derived from an EMBL/GenBank/DDBJ whole genome shotgun (WGS) entry which is preliminary data.</text>
</comment>
<feature type="chain" id="PRO_5045567289" evidence="1">
    <location>
        <begin position="23"/>
        <end position="281"/>
    </location>
</feature>
<organism evidence="2 3">
    <name type="scientific">Paracoccus aurantius</name>
    <dbReference type="NCBI Taxonomy" id="3073814"/>
    <lineage>
        <taxon>Bacteria</taxon>
        <taxon>Pseudomonadati</taxon>
        <taxon>Pseudomonadota</taxon>
        <taxon>Alphaproteobacteria</taxon>
        <taxon>Rhodobacterales</taxon>
        <taxon>Paracoccaceae</taxon>
        <taxon>Paracoccus</taxon>
    </lineage>
</organism>